<dbReference type="KEGG" id="scu:SCE1572_33500"/>
<protein>
    <submittedName>
        <fullName evidence="1">Uncharacterized protein</fullName>
    </submittedName>
</protein>
<organism evidence="1 2">
    <name type="scientific">Sorangium cellulosum So0157-2</name>
    <dbReference type="NCBI Taxonomy" id="1254432"/>
    <lineage>
        <taxon>Bacteria</taxon>
        <taxon>Pseudomonadati</taxon>
        <taxon>Myxococcota</taxon>
        <taxon>Polyangia</taxon>
        <taxon>Polyangiales</taxon>
        <taxon>Polyangiaceae</taxon>
        <taxon>Sorangium</taxon>
    </lineage>
</organism>
<evidence type="ECO:0000313" key="2">
    <source>
        <dbReference type="Proteomes" id="UP000014803"/>
    </source>
</evidence>
<gene>
    <name evidence="1" type="ORF">SCE1572_33500</name>
</gene>
<reference evidence="1 2" key="1">
    <citation type="journal article" date="2013" name="Sci. Rep.">
        <title>Extraordinary expansion of a Sorangium cellulosum genome from an alkaline milieu.</title>
        <authorList>
            <person name="Han K."/>
            <person name="Li Z.F."/>
            <person name="Peng R."/>
            <person name="Zhu L.P."/>
            <person name="Zhou T."/>
            <person name="Wang L.G."/>
            <person name="Li S.G."/>
            <person name="Zhang X.B."/>
            <person name="Hu W."/>
            <person name="Wu Z.H."/>
            <person name="Qin N."/>
            <person name="Li Y.Z."/>
        </authorList>
    </citation>
    <scope>NUCLEOTIDE SEQUENCE [LARGE SCALE GENOMIC DNA]</scope>
    <source>
        <strain evidence="1 2">So0157-2</strain>
    </source>
</reference>
<accession>S4Y467</accession>
<name>S4Y467_SORCE</name>
<dbReference type="EMBL" id="CP003969">
    <property type="protein sequence ID" value="AGP38975.1"/>
    <property type="molecule type" value="Genomic_DNA"/>
</dbReference>
<proteinExistence type="predicted"/>
<dbReference type="AlphaFoldDB" id="S4Y467"/>
<dbReference type="Proteomes" id="UP000014803">
    <property type="component" value="Chromosome"/>
</dbReference>
<sequence>MVELLHLIEDVASLTMPALIGRLTCGGGASVRACVSFCDRSYTAECARACWGR</sequence>
<dbReference type="HOGENOM" id="CLU_3066292_0_0_7"/>
<evidence type="ECO:0000313" key="1">
    <source>
        <dbReference type="EMBL" id="AGP38975.1"/>
    </source>
</evidence>
<dbReference type="PATRIC" id="fig|1254432.3.peg.7602"/>